<dbReference type="AlphaFoldDB" id="G4ZT92"/>
<feature type="non-terminal residue" evidence="2">
    <location>
        <position position="1"/>
    </location>
</feature>
<evidence type="ECO:0000256" key="1">
    <source>
        <dbReference type="SAM" id="SignalP"/>
    </source>
</evidence>
<reference evidence="2 3" key="1">
    <citation type="journal article" date="2006" name="Science">
        <title>Phytophthora genome sequences uncover evolutionary origins and mechanisms of pathogenesis.</title>
        <authorList>
            <person name="Tyler B.M."/>
            <person name="Tripathy S."/>
            <person name="Zhang X."/>
            <person name="Dehal P."/>
            <person name="Jiang R.H."/>
            <person name="Aerts A."/>
            <person name="Arredondo F.D."/>
            <person name="Baxter L."/>
            <person name="Bensasson D."/>
            <person name="Beynon J.L."/>
            <person name="Chapman J."/>
            <person name="Damasceno C.M."/>
            <person name="Dorrance A.E."/>
            <person name="Dou D."/>
            <person name="Dickerman A.W."/>
            <person name="Dubchak I.L."/>
            <person name="Garbelotto M."/>
            <person name="Gijzen M."/>
            <person name="Gordon S.G."/>
            <person name="Govers F."/>
            <person name="Grunwald N.J."/>
            <person name="Huang W."/>
            <person name="Ivors K.L."/>
            <person name="Jones R.W."/>
            <person name="Kamoun S."/>
            <person name="Krampis K."/>
            <person name="Lamour K.H."/>
            <person name="Lee M.K."/>
            <person name="McDonald W.H."/>
            <person name="Medina M."/>
            <person name="Meijer H.J."/>
            <person name="Nordberg E.K."/>
            <person name="Maclean D.J."/>
            <person name="Ospina-Giraldo M.D."/>
            <person name="Morris P.F."/>
            <person name="Phuntumart V."/>
            <person name="Putnam N.H."/>
            <person name="Rash S."/>
            <person name="Rose J.K."/>
            <person name="Sakihama Y."/>
            <person name="Salamov A.A."/>
            <person name="Savidor A."/>
            <person name="Scheuring C.F."/>
            <person name="Smith B.M."/>
            <person name="Sobral B.W."/>
            <person name="Terry A."/>
            <person name="Torto-Alalibo T.A."/>
            <person name="Win J."/>
            <person name="Xu Z."/>
            <person name="Zhang H."/>
            <person name="Grigoriev I.V."/>
            <person name="Rokhsar D.S."/>
            <person name="Boore J.L."/>
        </authorList>
    </citation>
    <scope>NUCLEOTIDE SEQUENCE [LARGE SCALE GENOMIC DNA]</scope>
    <source>
        <strain evidence="2 3">P6497</strain>
    </source>
</reference>
<dbReference type="InParanoid" id="G4ZT92"/>
<name>G4ZT92_PHYSP</name>
<dbReference type="Proteomes" id="UP000002640">
    <property type="component" value="Unassembled WGS sequence"/>
</dbReference>
<dbReference type="RefSeq" id="XP_009530553.1">
    <property type="nucleotide sequence ID" value="XM_009532258.1"/>
</dbReference>
<sequence length="52" mass="5068">KLLIICVGLLGGSGSVAAVSRLGTCHKFSGADVGCCANILPDGCCSGCARVN</sequence>
<dbReference type="GeneID" id="20652950"/>
<keyword evidence="3" id="KW-1185">Reference proteome</keyword>
<evidence type="ECO:0000313" key="2">
    <source>
        <dbReference type="EMBL" id="EGZ13124.1"/>
    </source>
</evidence>
<proteinExistence type="predicted"/>
<evidence type="ECO:0000313" key="3">
    <source>
        <dbReference type="Proteomes" id="UP000002640"/>
    </source>
</evidence>
<protein>
    <recommendedName>
        <fullName evidence="4">Phytotoxin PcF domain-containing protein</fullName>
    </recommendedName>
</protein>
<gene>
    <name evidence="2" type="ORF">PHYSODRAFT_451279</name>
</gene>
<evidence type="ECO:0008006" key="4">
    <source>
        <dbReference type="Google" id="ProtNLM"/>
    </source>
</evidence>
<dbReference type="KEGG" id="psoj:PHYSODRAFT_451279"/>
<feature type="non-terminal residue" evidence="2">
    <location>
        <position position="52"/>
    </location>
</feature>
<dbReference type="EMBL" id="JH159156">
    <property type="protein sequence ID" value="EGZ13124.1"/>
    <property type="molecule type" value="Genomic_DNA"/>
</dbReference>
<organism evidence="2 3">
    <name type="scientific">Phytophthora sojae (strain P6497)</name>
    <name type="common">Soybean stem and root rot agent</name>
    <name type="synonym">Phytophthora megasperma f. sp. glycines</name>
    <dbReference type="NCBI Taxonomy" id="1094619"/>
    <lineage>
        <taxon>Eukaryota</taxon>
        <taxon>Sar</taxon>
        <taxon>Stramenopiles</taxon>
        <taxon>Oomycota</taxon>
        <taxon>Peronosporomycetes</taxon>
        <taxon>Peronosporales</taxon>
        <taxon>Peronosporaceae</taxon>
        <taxon>Phytophthora</taxon>
    </lineage>
</organism>
<feature type="chain" id="PRO_5003472535" description="Phytotoxin PcF domain-containing protein" evidence="1">
    <location>
        <begin position="19"/>
        <end position="52"/>
    </location>
</feature>
<feature type="signal peptide" evidence="1">
    <location>
        <begin position="1"/>
        <end position="18"/>
    </location>
</feature>
<keyword evidence="1" id="KW-0732">Signal</keyword>
<accession>G4ZT92</accession>